<keyword evidence="4" id="KW-0472">Membrane</keyword>
<protein>
    <submittedName>
        <fullName evidence="6">Phosphate butyryltransferase</fullName>
        <ecNumber evidence="6">2.3.1.19</ecNumber>
    </submittedName>
</protein>
<evidence type="ECO:0000256" key="3">
    <source>
        <dbReference type="ARBA" id="ARBA00023315"/>
    </source>
</evidence>
<organism evidence="6 7">
    <name type="scientific">Aureibacter tunicatorum</name>
    <dbReference type="NCBI Taxonomy" id="866807"/>
    <lineage>
        <taxon>Bacteria</taxon>
        <taxon>Pseudomonadati</taxon>
        <taxon>Bacteroidota</taxon>
        <taxon>Cytophagia</taxon>
        <taxon>Cytophagales</taxon>
        <taxon>Persicobacteraceae</taxon>
        <taxon>Aureibacter</taxon>
    </lineage>
</organism>
<accession>A0AAE3XTG4</accession>
<feature type="domain" description="Phosphate acetyl/butaryl transferase" evidence="5">
    <location>
        <begin position="17"/>
        <end position="80"/>
    </location>
</feature>
<feature type="transmembrane region" description="Helical" evidence="4">
    <location>
        <begin position="257"/>
        <end position="278"/>
    </location>
</feature>
<evidence type="ECO:0000256" key="4">
    <source>
        <dbReference type="SAM" id="Phobius"/>
    </source>
</evidence>
<dbReference type="Gene3D" id="3.40.718.10">
    <property type="entry name" value="Isopropylmalate Dehydrogenase"/>
    <property type="match status" value="1"/>
</dbReference>
<evidence type="ECO:0000256" key="1">
    <source>
        <dbReference type="ARBA" id="ARBA00005656"/>
    </source>
</evidence>
<keyword evidence="2 6" id="KW-0808">Transferase</keyword>
<dbReference type="SUPFAM" id="SSF53659">
    <property type="entry name" value="Isocitrate/Isopropylmalate dehydrogenase-like"/>
    <property type="match status" value="1"/>
</dbReference>
<comment type="similarity">
    <text evidence="1">Belongs to the phosphate acetyltransferase and butyryltransferase family.</text>
</comment>
<dbReference type="EC" id="2.3.1.19" evidence="6"/>
<proteinExistence type="inferred from homology"/>
<keyword evidence="7" id="KW-1185">Reference proteome</keyword>
<evidence type="ECO:0000313" key="7">
    <source>
        <dbReference type="Proteomes" id="UP001185092"/>
    </source>
</evidence>
<dbReference type="InterPro" id="IPR050500">
    <property type="entry name" value="Phos_Acetyltrans/Butyryltrans"/>
</dbReference>
<dbReference type="EMBL" id="JAVDQD010000010">
    <property type="protein sequence ID" value="MDR6241694.1"/>
    <property type="molecule type" value="Genomic_DNA"/>
</dbReference>
<dbReference type="PANTHER" id="PTHR43356">
    <property type="entry name" value="PHOSPHATE ACETYLTRANSFERASE"/>
    <property type="match status" value="1"/>
</dbReference>
<dbReference type="RefSeq" id="WP_309942700.1">
    <property type="nucleotide sequence ID" value="NZ_AP025308.1"/>
</dbReference>
<dbReference type="GO" id="GO:0050182">
    <property type="term" value="F:phosphate butyryltransferase activity"/>
    <property type="evidence" value="ECO:0007669"/>
    <property type="project" value="UniProtKB-EC"/>
</dbReference>
<dbReference type="NCBIfam" id="NF006045">
    <property type="entry name" value="PRK08190.1"/>
    <property type="match status" value="1"/>
</dbReference>
<keyword evidence="4" id="KW-0812">Transmembrane</keyword>
<evidence type="ECO:0000259" key="5">
    <source>
        <dbReference type="Pfam" id="PF01515"/>
    </source>
</evidence>
<dbReference type="PIRSF" id="PIRSF000428">
    <property type="entry name" value="P_Ac_trans"/>
    <property type="match status" value="1"/>
</dbReference>
<dbReference type="Pfam" id="PF01515">
    <property type="entry name" value="PTA_PTB"/>
    <property type="match status" value="2"/>
</dbReference>
<keyword evidence="3 6" id="KW-0012">Acyltransferase</keyword>
<dbReference type="AlphaFoldDB" id="A0AAE3XTG4"/>
<reference evidence="6" key="1">
    <citation type="submission" date="2023-07" db="EMBL/GenBank/DDBJ databases">
        <title>Genomic Encyclopedia of Type Strains, Phase IV (KMG-IV): sequencing the most valuable type-strain genomes for metagenomic binning, comparative biology and taxonomic classification.</title>
        <authorList>
            <person name="Goeker M."/>
        </authorList>
    </citation>
    <scope>NUCLEOTIDE SEQUENCE</scope>
    <source>
        <strain evidence="6">DSM 26174</strain>
    </source>
</reference>
<name>A0AAE3XTG4_9BACT</name>
<gene>
    <name evidence="6" type="ORF">HNQ88_004781</name>
</gene>
<dbReference type="InterPro" id="IPR012147">
    <property type="entry name" value="P_Ac_Bu_trans"/>
</dbReference>
<feature type="domain" description="Phosphate acetyl/butaryl transferase" evidence="5">
    <location>
        <begin position="85"/>
        <end position="296"/>
    </location>
</feature>
<dbReference type="InterPro" id="IPR002505">
    <property type="entry name" value="PTA_PTB"/>
</dbReference>
<dbReference type="Proteomes" id="UP001185092">
    <property type="component" value="Unassembled WGS sequence"/>
</dbReference>
<evidence type="ECO:0000313" key="6">
    <source>
        <dbReference type="EMBL" id="MDR6241694.1"/>
    </source>
</evidence>
<evidence type="ECO:0000256" key="2">
    <source>
        <dbReference type="ARBA" id="ARBA00022679"/>
    </source>
</evidence>
<dbReference type="PANTHER" id="PTHR43356:SF2">
    <property type="entry name" value="PHOSPHATE ACETYLTRANSFERASE"/>
    <property type="match status" value="1"/>
</dbReference>
<keyword evidence="4" id="KW-1133">Transmembrane helix</keyword>
<sequence length="298" mass="32493">MLKKLADLKQLYKSNGTIKRLVLCSAADEHSLSAVKLAVENQIIHPILVGDEIKIKNIANSIDFNTKNIEIVDLKEEHQIVEHSIKLIRDGKADILMKGKITTAKLLKGVLNKEWGLKKNKILSHFALFEIPAYHKLLALTDAAMNISPSLQDKIHIINNTVEFLRKLGVETPKVAAVAAVEMVNEKMQATLDAALLSIMCRRGQIEDCIIDGPLAFDNAISPESKVHKGILSEVAGDADILLAPEIESGNVLYKSFVFFANALVASVILGATVPIVLTSRSDSEATKLYSIILAASV</sequence>
<comment type="caution">
    <text evidence="6">The sequence shown here is derived from an EMBL/GenBank/DDBJ whole genome shotgun (WGS) entry which is preliminary data.</text>
</comment>